<proteinExistence type="predicted"/>
<sequence>QNYVITRSFFSRNQLARTRKVCYARYNMLHINVINLFAVILSKSTEDSEELASAILHYRFSPLSWRLMIVCNFALFIFLPTTTATLSSSQNSGLHYFDKYFYKNEPFTNEDDDLPNDPYMNYLLWPHFHFSGRFRADVSTVNNIPTNFDTENVLKRERSKRNWNPDGTNEWSVTGSVTGLCYADGTCVEKKKNEQLLGALIQDGNNKTMAKMVDLDTQAQRFTEIWGWRLQIGDFFSADYTPVPFQYAWSKLTSGGGNASIGTVYQSVLSNIQWMDNSNRSPFIKQLQDTMKKDNIESDKLSIRFNLDLYGLLTEPKITGRIVGTIGLIGRSSPPFFTHGRMMNTLVKTLQDTPFYVDKRTKKVFADFGNTFQVDKDGNLLTTSANHVLLVAMTLSKNASFTCSDHMQWLGIVQNKSPNWYQSTAGVQAFPAFGALSSDEMEMISSHPLILIEAVGSWPDLKCNKVLLAEARDGIDIHPYSNWVFRKNPGEPINVQLFATRFGKPLPGARIMVDACNCRKIFGLGIGQPTMPVPSRAITNENGFATIVFNAVDPKNNRSYIDGQIYSFIYSIEGRNKKCWDLCTIDKYSLLNSLFVIRVFDRFESKGLEPTWLDDIYPIFKQYADLYPVMTKNFLNLGNYYDVLKYRSAIKMSMELPESHPNYMPVTRDLSKSKREVILQWLSNKNLVIGEPKKYYSIKNLRRDLQTALELEHATIPVYLTALASIKPNYNLEIQAIINTIVVQEMMHVLLVANILNAVGGAPSLYSEDFIPNYPSRLPGGVQPDLVVPLKKLSHGLIRNIFMKIEEPEQEQERILSFQHAFLHARETKDMMKSKAGHQQSGNARGHTIARGAVVSDDGFTDPLIDEDRSSACFTSSSREQFFKDFKYRELEKVAPKIELTYDDMTEEDFHQKKQQKGKKTKLKHFPGDHLKLFRHHNTIGGFYNHILNALGYLTNCGMDNSIFTGNKSKQVDYGEWSVHGHTLKVYDYHTAVEAIENIIEQGEGSSPCNPVAWDIGSARGLSHYFLFNSVVEEREIIVAAADENRDMLDCSERFYFNGSKIPFDPDGVWPMVSNPRMSKYKPGSKAYQRAESFNKVYTKLIRTLHHVLNGHPEALIDSIGIMYSVNLQLKNLVQTPIDDNGDPEEGPNAGPTFDFTP</sequence>
<protein>
    <recommendedName>
        <fullName evidence="2">Iminophenyl-pyruvate dimer synthase domain-containing protein</fullName>
    </recommendedName>
</protein>
<feature type="domain" description="Iminophenyl-pyruvate dimer synthase" evidence="2">
    <location>
        <begin position="705"/>
        <end position="824"/>
    </location>
</feature>
<feature type="non-terminal residue" evidence="3">
    <location>
        <position position="1"/>
    </location>
</feature>
<name>A0ABN8Q1K9_9CNID</name>
<evidence type="ECO:0000256" key="1">
    <source>
        <dbReference type="SAM" id="MobiDB-lite"/>
    </source>
</evidence>
<dbReference type="Proteomes" id="UP001159405">
    <property type="component" value="Unassembled WGS sequence"/>
</dbReference>
<comment type="caution">
    <text evidence="3">The sequence shown here is derived from an EMBL/GenBank/DDBJ whole genome shotgun (WGS) entry which is preliminary data.</text>
</comment>
<accession>A0ABN8Q1K9</accession>
<dbReference type="PANTHER" id="PTHR34400:SF4">
    <property type="entry name" value="MEMBRANE PROTEIN"/>
    <property type="match status" value="1"/>
</dbReference>
<evidence type="ECO:0000313" key="3">
    <source>
        <dbReference type="EMBL" id="CAH3155107.1"/>
    </source>
</evidence>
<feature type="region of interest" description="Disordered" evidence="1">
    <location>
        <begin position="1136"/>
        <end position="1158"/>
    </location>
</feature>
<reference evidence="3 4" key="1">
    <citation type="submission" date="2022-05" db="EMBL/GenBank/DDBJ databases">
        <authorList>
            <consortium name="Genoscope - CEA"/>
            <person name="William W."/>
        </authorList>
    </citation>
    <scope>NUCLEOTIDE SEQUENCE [LARGE SCALE GENOMIC DNA]</scope>
</reference>
<dbReference type="Gene3D" id="1.20.1260.10">
    <property type="match status" value="2"/>
</dbReference>
<evidence type="ECO:0000259" key="2">
    <source>
        <dbReference type="Pfam" id="PF12902"/>
    </source>
</evidence>
<dbReference type="EMBL" id="CALNXK010000100">
    <property type="protein sequence ID" value="CAH3155107.1"/>
    <property type="molecule type" value="Genomic_DNA"/>
</dbReference>
<feature type="domain" description="Iminophenyl-pyruvate dimer synthase" evidence="2">
    <location>
        <begin position="934"/>
        <end position="1031"/>
    </location>
</feature>
<organism evidence="3 4">
    <name type="scientific">Porites lobata</name>
    <dbReference type="NCBI Taxonomy" id="104759"/>
    <lineage>
        <taxon>Eukaryota</taxon>
        <taxon>Metazoa</taxon>
        <taxon>Cnidaria</taxon>
        <taxon>Anthozoa</taxon>
        <taxon>Hexacorallia</taxon>
        <taxon>Scleractinia</taxon>
        <taxon>Fungiina</taxon>
        <taxon>Poritidae</taxon>
        <taxon>Porites</taxon>
    </lineage>
</organism>
<keyword evidence="4" id="KW-1185">Reference proteome</keyword>
<dbReference type="Pfam" id="PF12902">
    <property type="entry name" value="Ferritin-like"/>
    <property type="match status" value="2"/>
</dbReference>
<gene>
    <name evidence="3" type="ORF">PLOB_00001188</name>
</gene>
<dbReference type="InterPro" id="IPR012347">
    <property type="entry name" value="Ferritin-like"/>
</dbReference>
<dbReference type="PANTHER" id="PTHR34400">
    <property type="match status" value="1"/>
</dbReference>
<dbReference type="InterPro" id="IPR026820">
    <property type="entry name" value="VioB/RebD_dom"/>
</dbReference>
<evidence type="ECO:0000313" key="4">
    <source>
        <dbReference type="Proteomes" id="UP001159405"/>
    </source>
</evidence>